<accession>A0ABD1NYZ9</accession>
<sequence>MQTLISNKSIFRLIPESRRSKFLFSTTHKNQFCLNFCSQKCNYTFKTLTLCSATSSGSPSYGGWDDFHLSGDSVHSGESNQLHSFLNSLGIDDKKYVFVYLFGFVSALAISRVKVSSIVVFPACAIVFAVGFSTGLVNGGHMNELKLIGNKRKFKDEIVRSSIEKLRNLVDIFNGFDEKILNLKNDIRRSVECDQVTVSDLNGYANAIESINLSFLNAREVFDDCIENIFFDNQEKEEGSNQKLSRKRKELGENRLNFSQIFGGLFGRKSIDSKSSKMKETGKRELMDVEGNGQREENILAGSVKGSNLKSWLNRNIRNGNAGFSANPFDDTARTRDSTGSLSDRTRRMKIVSENEKMNLAAIDDTAETVSNEKEYVSRKKVSRYLNNQQAYLKMDDLDEIETGASRDSLYNSVDFSVSMKHVKTATSFGHERKSRSMKENYFYSESLEKGETESQGSSFREEKRSFANHDNGSPPLSSILADDLEFNRYIGEANLFMKEAKECIGQKIIDDGHAENALYKSAKLLSKAIDMRPMSLLAVGQLGNAYLLHGELKLRISREFRSLLARNDPFSVEGSGKVLENFDHQLVDKDKLTSALVDVCEECEELLIKAGRKYRLALSIDGNDLRALYNWGLALSFRAQLIADIGPGSARDADKVFLAAIDKFDAMMSKSNVYAPDALFRWGVALQHRSRLRPRNSKEKVKLLQQARCLYEDALHMDSGNPQLQEALSSCMSELNYWHCPSEVECLVPQPEKARLFLQDLTKLVVQLKPANPY</sequence>
<feature type="region of interest" description="Disordered" evidence="1">
    <location>
        <begin position="447"/>
        <end position="475"/>
    </location>
</feature>
<keyword evidence="2" id="KW-0472">Membrane</keyword>
<dbReference type="PANTHER" id="PTHR36888:SF2">
    <property type="entry name" value="TETRATRICOPEPTIDE REPEAT (TPR)-LIKE SUPERFAMILY PROTEIN"/>
    <property type="match status" value="1"/>
</dbReference>
<feature type="transmembrane region" description="Helical" evidence="2">
    <location>
        <begin position="119"/>
        <end position="137"/>
    </location>
</feature>
<dbReference type="AlphaFoldDB" id="A0ABD1NYZ9"/>
<dbReference type="SUPFAM" id="SSF48452">
    <property type="entry name" value="TPR-like"/>
    <property type="match status" value="1"/>
</dbReference>
<reference evidence="4" key="1">
    <citation type="submission" date="2024-07" db="EMBL/GenBank/DDBJ databases">
        <title>Two chromosome-level genome assemblies of Korean endemic species Abeliophyllum distichum and Forsythia ovata (Oleaceae).</title>
        <authorList>
            <person name="Jang H."/>
        </authorList>
    </citation>
    <scope>NUCLEOTIDE SEQUENCE [LARGE SCALE GENOMIC DNA]</scope>
</reference>
<keyword evidence="2" id="KW-0812">Transmembrane</keyword>
<name>A0ABD1NYZ9_9LAMI</name>
<feature type="region of interest" description="Disordered" evidence="1">
    <location>
        <begin position="324"/>
        <end position="343"/>
    </location>
</feature>
<dbReference type="Gene3D" id="1.25.40.10">
    <property type="entry name" value="Tetratricopeptide repeat domain"/>
    <property type="match status" value="1"/>
</dbReference>
<evidence type="ECO:0000256" key="1">
    <source>
        <dbReference type="SAM" id="MobiDB-lite"/>
    </source>
</evidence>
<evidence type="ECO:0000313" key="4">
    <source>
        <dbReference type="Proteomes" id="UP001604336"/>
    </source>
</evidence>
<organism evidence="3 4">
    <name type="scientific">Abeliophyllum distichum</name>
    <dbReference type="NCBI Taxonomy" id="126358"/>
    <lineage>
        <taxon>Eukaryota</taxon>
        <taxon>Viridiplantae</taxon>
        <taxon>Streptophyta</taxon>
        <taxon>Embryophyta</taxon>
        <taxon>Tracheophyta</taxon>
        <taxon>Spermatophyta</taxon>
        <taxon>Magnoliopsida</taxon>
        <taxon>eudicotyledons</taxon>
        <taxon>Gunneridae</taxon>
        <taxon>Pentapetalae</taxon>
        <taxon>asterids</taxon>
        <taxon>lamiids</taxon>
        <taxon>Lamiales</taxon>
        <taxon>Oleaceae</taxon>
        <taxon>Forsythieae</taxon>
        <taxon>Abeliophyllum</taxon>
    </lineage>
</organism>
<dbReference type="PANTHER" id="PTHR36888">
    <property type="entry name" value="TETRATRICOPEPTIDE-LIKE HELICAL DOMAIN-CONTAINING PROTEIN-RELATED"/>
    <property type="match status" value="1"/>
</dbReference>
<evidence type="ECO:0000256" key="2">
    <source>
        <dbReference type="SAM" id="Phobius"/>
    </source>
</evidence>
<evidence type="ECO:0000313" key="3">
    <source>
        <dbReference type="EMBL" id="KAL2456830.1"/>
    </source>
</evidence>
<gene>
    <name evidence="3" type="ORF">Adt_46614</name>
</gene>
<proteinExistence type="predicted"/>
<dbReference type="EMBL" id="JBFOLK010000087">
    <property type="protein sequence ID" value="KAL2456830.1"/>
    <property type="molecule type" value="Genomic_DNA"/>
</dbReference>
<dbReference type="Proteomes" id="UP001604336">
    <property type="component" value="Unassembled WGS sequence"/>
</dbReference>
<protein>
    <submittedName>
        <fullName evidence="3">Uncharacterized protein</fullName>
    </submittedName>
</protein>
<dbReference type="InterPro" id="IPR011990">
    <property type="entry name" value="TPR-like_helical_dom_sf"/>
</dbReference>
<keyword evidence="4" id="KW-1185">Reference proteome</keyword>
<keyword evidence="2" id="KW-1133">Transmembrane helix</keyword>
<comment type="caution">
    <text evidence="3">The sequence shown here is derived from an EMBL/GenBank/DDBJ whole genome shotgun (WGS) entry which is preliminary data.</text>
</comment>